<dbReference type="InterPro" id="IPR036869">
    <property type="entry name" value="J_dom_sf"/>
</dbReference>
<name>A0A8X6TXL6_NEPPI</name>
<keyword evidence="4" id="KW-1185">Reference proteome</keyword>
<proteinExistence type="predicted"/>
<evidence type="ECO:0000259" key="2">
    <source>
        <dbReference type="PROSITE" id="PS50076"/>
    </source>
</evidence>
<protein>
    <submittedName>
        <fullName evidence="3">DnaJ subfamily B member 12</fullName>
    </submittedName>
</protein>
<dbReference type="PANTHER" id="PTHR44873:SF1">
    <property type="entry name" value="DNAJ HOMOLOG SUBFAMILY C MEMBER 30, MITOCHONDRIAL"/>
    <property type="match status" value="1"/>
</dbReference>
<keyword evidence="1" id="KW-1133">Transmembrane helix</keyword>
<dbReference type="PROSITE" id="PS50076">
    <property type="entry name" value="DNAJ_2"/>
    <property type="match status" value="1"/>
</dbReference>
<dbReference type="Proteomes" id="UP000887013">
    <property type="component" value="Unassembled WGS sequence"/>
</dbReference>
<dbReference type="PANTHER" id="PTHR44873">
    <property type="entry name" value="DNAJ HOMOLOG SUBFAMILY C MEMBER 30, MITOCHONDRIAL"/>
    <property type="match status" value="1"/>
</dbReference>
<dbReference type="CDD" id="cd06257">
    <property type="entry name" value="DnaJ"/>
    <property type="match status" value="1"/>
</dbReference>
<dbReference type="OrthoDB" id="291007at2759"/>
<evidence type="ECO:0000313" key="3">
    <source>
        <dbReference type="EMBL" id="GFT57187.1"/>
    </source>
</evidence>
<dbReference type="SUPFAM" id="SSF46565">
    <property type="entry name" value="Chaperone J-domain"/>
    <property type="match status" value="1"/>
</dbReference>
<comment type="caution">
    <text evidence="3">The sequence shown here is derived from an EMBL/GenBank/DDBJ whole genome shotgun (WGS) entry which is preliminary data.</text>
</comment>
<feature type="domain" description="J" evidence="2">
    <location>
        <begin position="13"/>
        <end position="78"/>
    </location>
</feature>
<organism evidence="3 4">
    <name type="scientific">Nephila pilipes</name>
    <name type="common">Giant wood spider</name>
    <name type="synonym">Nephila maculata</name>
    <dbReference type="NCBI Taxonomy" id="299642"/>
    <lineage>
        <taxon>Eukaryota</taxon>
        <taxon>Metazoa</taxon>
        <taxon>Ecdysozoa</taxon>
        <taxon>Arthropoda</taxon>
        <taxon>Chelicerata</taxon>
        <taxon>Arachnida</taxon>
        <taxon>Araneae</taxon>
        <taxon>Araneomorphae</taxon>
        <taxon>Entelegynae</taxon>
        <taxon>Araneoidea</taxon>
        <taxon>Nephilidae</taxon>
        <taxon>Nephila</taxon>
    </lineage>
</organism>
<dbReference type="SMART" id="SM00271">
    <property type="entry name" value="DnaJ"/>
    <property type="match status" value="1"/>
</dbReference>
<dbReference type="PROSITE" id="PS00636">
    <property type="entry name" value="DNAJ_1"/>
    <property type="match status" value="1"/>
</dbReference>
<keyword evidence="1" id="KW-0472">Membrane</keyword>
<accession>A0A8X6TXL6</accession>
<evidence type="ECO:0000256" key="1">
    <source>
        <dbReference type="SAM" id="Phobius"/>
    </source>
</evidence>
<evidence type="ECO:0000313" key="4">
    <source>
        <dbReference type="Proteomes" id="UP000887013"/>
    </source>
</evidence>
<sequence>MQSFIIQSFRCKSHYASLGIDSTASQKDIKSAYYKLSVKFHPDKNDGSKESIEKFREITEAYEVLGNPERKKAYDEDFRTRPYYHGFERNGFSQRTGQYYGKTPRSGKDKYYNYDEHYRQHYAEYMKQREMENEYFKQRWRADRRARHGDDYYEAPVRDGRPYPVQLRMLLYSRSLVTLLTFWFILLFAGIFIEDKDRPQSKVYYDSKKEEKND</sequence>
<keyword evidence="1" id="KW-0812">Transmembrane</keyword>
<dbReference type="EMBL" id="BMAW01018158">
    <property type="protein sequence ID" value="GFT57187.1"/>
    <property type="molecule type" value="Genomic_DNA"/>
</dbReference>
<gene>
    <name evidence="3" type="primary">NCL1_47826</name>
    <name evidence="3" type="ORF">NPIL_655111</name>
</gene>
<dbReference type="AlphaFoldDB" id="A0A8X6TXL6"/>
<dbReference type="InterPro" id="IPR018253">
    <property type="entry name" value="DnaJ_domain_CS"/>
</dbReference>
<dbReference type="Pfam" id="PF00226">
    <property type="entry name" value="DnaJ"/>
    <property type="match status" value="1"/>
</dbReference>
<dbReference type="InterPro" id="IPR053025">
    <property type="entry name" value="Mito_ATP_Synthase-Asso"/>
</dbReference>
<feature type="transmembrane region" description="Helical" evidence="1">
    <location>
        <begin position="171"/>
        <end position="193"/>
    </location>
</feature>
<dbReference type="PRINTS" id="PR00625">
    <property type="entry name" value="JDOMAIN"/>
</dbReference>
<dbReference type="InterPro" id="IPR001623">
    <property type="entry name" value="DnaJ_domain"/>
</dbReference>
<reference evidence="3" key="1">
    <citation type="submission" date="2020-08" db="EMBL/GenBank/DDBJ databases">
        <title>Multicomponent nature underlies the extraordinary mechanical properties of spider dragline silk.</title>
        <authorList>
            <person name="Kono N."/>
            <person name="Nakamura H."/>
            <person name="Mori M."/>
            <person name="Yoshida Y."/>
            <person name="Ohtoshi R."/>
            <person name="Malay A.D."/>
            <person name="Moran D.A.P."/>
            <person name="Tomita M."/>
            <person name="Numata K."/>
            <person name="Arakawa K."/>
        </authorList>
    </citation>
    <scope>NUCLEOTIDE SEQUENCE</scope>
</reference>
<dbReference type="Gene3D" id="1.10.287.110">
    <property type="entry name" value="DnaJ domain"/>
    <property type="match status" value="1"/>
</dbReference>